<dbReference type="AlphaFoldDB" id="A0A5C6SHG3"/>
<organism evidence="2 3">
    <name type="scientific">Fusarium oxysporum f. sp. cubense</name>
    <dbReference type="NCBI Taxonomy" id="61366"/>
    <lineage>
        <taxon>Eukaryota</taxon>
        <taxon>Fungi</taxon>
        <taxon>Dikarya</taxon>
        <taxon>Ascomycota</taxon>
        <taxon>Pezizomycotina</taxon>
        <taxon>Sordariomycetes</taxon>
        <taxon>Hypocreomycetidae</taxon>
        <taxon>Hypocreales</taxon>
        <taxon>Nectriaceae</taxon>
        <taxon>Fusarium</taxon>
        <taxon>Fusarium oxysporum species complex</taxon>
    </lineage>
</organism>
<comment type="caution">
    <text evidence="2">The sequence shown here is derived from an EMBL/GenBank/DDBJ whole genome shotgun (WGS) entry which is preliminary data.</text>
</comment>
<feature type="chain" id="PRO_5023030183" evidence="1">
    <location>
        <begin position="19"/>
        <end position="62"/>
    </location>
</feature>
<feature type="signal peptide" evidence="1">
    <location>
        <begin position="1"/>
        <end position="18"/>
    </location>
</feature>
<protein>
    <submittedName>
        <fullName evidence="2">Uncharacterized protein</fullName>
    </submittedName>
</protein>
<proteinExistence type="predicted"/>
<accession>A0A5C6SHG3</accession>
<evidence type="ECO:0000256" key="1">
    <source>
        <dbReference type="SAM" id="SignalP"/>
    </source>
</evidence>
<reference evidence="2 3" key="1">
    <citation type="submission" date="2019-07" db="EMBL/GenBank/DDBJ databases">
        <title>The First High-Quality Draft Genome Sequence of the Causal Agent of the Current Panama Disease Epidemic.</title>
        <authorList>
            <person name="Warmington R.J."/>
            <person name="Kay W."/>
            <person name="Jeffries A."/>
            <person name="Bebber D."/>
            <person name="Moore K."/>
            <person name="Studholme D.J."/>
        </authorList>
    </citation>
    <scope>NUCLEOTIDE SEQUENCE [LARGE SCALE GENOMIC DNA]</scope>
    <source>
        <strain evidence="2 3">TR4</strain>
    </source>
</reference>
<gene>
    <name evidence="2" type="ORF">FocTR4_00016921</name>
</gene>
<sequence length="62" mass="7106">MNFAILLWGFLLSQGVSALPISPHDRDPQGVRLDIRSKDECMESKNIYQFMKCFLVDSQSQT</sequence>
<dbReference type="EMBL" id="VMNF01000013">
    <property type="protein sequence ID" value="TXB97773.1"/>
    <property type="molecule type" value="Genomic_DNA"/>
</dbReference>
<dbReference type="Proteomes" id="UP000321331">
    <property type="component" value="Unassembled WGS sequence"/>
</dbReference>
<evidence type="ECO:0000313" key="3">
    <source>
        <dbReference type="Proteomes" id="UP000321331"/>
    </source>
</evidence>
<keyword evidence="1" id="KW-0732">Signal</keyword>
<name>A0A5C6SHG3_FUSOC</name>
<evidence type="ECO:0000313" key="2">
    <source>
        <dbReference type="EMBL" id="TXB97773.1"/>
    </source>
</evidence>